<keyword evidence="5" id="KW-0627">Porphyrin biosynthesis</keyword>
<dbReference type="EMBL" id="BDGX01000035">
    <property type="protein sequence ID" value="GAV52932.1"/>
    <property type="molecule type" value="Genomic_DNA"/>
</dbReference>
<dbReference type="EMBL" id="BDGX01000009">
    <property type="protein sequence ID" value="GAV47918.1"/>
    <property type="molecule type" value="Genomic_DNA"/>
</dbReference>
<reference evidence="8 10" key="1">
    <citation type="submission" date="2016-08" db="EMBL/GenBank/DDBJ databases">
        <title>Draft genome sequence of allopolyploid Zygosaccharomyces rouxii.</title>
        <authorList>
            <person name="Watanabe J."/>
            <person name="Uehara K."/>
            <person name="Mogi Y."/>
            <person name="Tsukioka Y."/>
        </authorList>
    </citation>
    <scope>NUCLEOTIDE SEQUENCE [LARGE SCALE GENOMIC DNA]</scope>
    <source>
        <strain evidence="8 10">NBRC 110957</strain>
    </source>
</reference>
<dbReference type="Gene3D" id="3.40.50.720">
    <property type="entry name" value="NAD(P)-binding Rossmann-like Domain"/>
    <property type="match status" value="1"/>
</dbReference>
<evidence type="ECO:0000256" key="5">
    <source>
        <dbReference type="ARBA" id="ARBA00023244"/>
    </source>
</evidence>
<dbReference type="UniPathway" id="UPA00262">
    <property type="reaction ID" value="UER00222"/>
</dbReference>
<gene>
    <name evidence="9" type="ORF">ZYGR_0AI02140</name>
    <name evidence="8" type="ORF">ZYGR_0I02140</name>
</gene>
<dbReference type="Proteomes" id="UP000187013">
    <property type="component" value="Unassembled WGS sequence"/>
</dbReference>
<feature type="domain" description="Siroheme biosynthesis protein Met8 C-terminal" evidence="6">
    <location>
        <begin position="181"/>
        <end position="244"/>
    </location>
</feature>
<dbReference type="Gene3D" id="1.10.3280.10">
    <property type="entry name" value="Siroheme synthase, domain 3"/>
    <property type="match status" value="1"/>
</dbReference>
<dbReference type="SUPFAM" id="SSF51735">
    <property type="entry name" value="NAD(P)-binding Rossmann-fold domains"/>
    <property type="match status" value="1"/>
</dbReference>
<evidence type="ECO:0000259" key="6">
    <source>
        <dbReference type="Pfam" id="PF14823"/>
    </source>
</evidence>
<comment type="caution">
    <text evidence="8">The sequence shown here is derived from an EMBL/GenBank/DDBJ whole genome shotgun (WGS) entry which is preliminary data.</text>
</comment>
<dbReference type="GO" id="GO:0019354">
    <property type="term" value="P:siroheme biosynthetic process"/>
    <property type="evidence" value="ECO:0007669"/>
    <property type="project" value="UniProtKB-UniPathway"/>
</dbReference>
<dbReference type="Pfam" id="PF13241">
    <property type="entry name" value="NAD_binding_7"/>
    <property type="match status" value="1"/>
</dbReference>
<dbReference type="InterPro" id="IPR036291">
    <property type="entry name" value="NAD(P)-bd_dom_sf"/>
</dbReference>
<dbReference type="InterPro" id="IPR028162">
    <property type="entry name" value="Met8_C"/>
</dbReference>
<dbReference type="GO" id="GO:0004325">
    <property type="term" value="F:ferrochelatase activity"/>
    <property type="evidence" value="ECO:0007669"/>
    <property type="project" value="InterPro"/>
</dbReference>
<feature type="domain" description="Siroheme synthase central" evidence="7">
    <location>
        <begin position="149"/>
        <end position="174"/>
    </location>
</feature>
<evidence type="ECO:0000256" key="4">
    <source>
        <dbReference type="ARBA" id="ARBA00023027"/>
    </source>
</evidence>
<accession>A0A1Q2ZX68</accession>
<dbReference type="InterPro" id="IPR028281">
    <property type="entry name" value="Sirohaem_synthase_central"/>
</dbReference>
<evidence type="ECO:0000313" key="10">
    <source>
        <dbReference type="Proteomes" id="UP000187013"/>
    </source>
</evidence>
<dbReference type="OrthoDB" id="1721126at2759"/>
<comment type="pathway">
    <text evidence="1">Porphyrin-containing compound metabolism; siroheme biosynthesis; sirohydrochlorin from precorrin-2: step 1/1.</text>
</comment>
<dbReference type="AlphaFoldDB" id="A0A1Q2ZX68"/>
<dbReference type="Pfam" id="PF14824">
    <property type="entry name" value="Sirohm_synth_M"/>
    <property type="match status" value="1"/>
</dbReference>
<evidence type="ECO:0000256" key="1">
    <source>
        <dbReference type="ARBA" id="ARBA00005010"/>
    </source>
</evidence>
<organism evidence="8 10">
    <name type="scientific">Zygosaccharomyces rouxii</name>
    <dbReference type="NCBI Taxonomy" id="4956"/>
    <lineage>
        <taxon>Eukaryota</taxon>
        <taxon>Fungi</taxon>
        <taxon>Dikarya</taxon>
        <taxon>Ascomycota</taxon>
        <taxon>Saccharomycotina</taxon>
        <taxon>Saccharomycetes</taxon>
        <taxon>Saccharomycetales</taxon>
        <taxon>Saccharomycetaceae</taxon>
        <taxon>Zygosaccharomyces</taxon>
    </lineage>
</organism>
<dbReference type="Pfam" id="PF14823">
    <property type="entry name" value="Sirohm_synth_C"/>
    <property type="match status" value="1"/>
</dbReference>
<evidence type="ECO:0000313" key="8">
    <source>
        <dbReference type="EMBL" id="GAV47918.1"/>
    </source>
</evidence>
<evidence type="ECO:0000256" key="2">
    <source>
        <dbReference type="ARBA" id="ARBA00012400"/>
    </source>
</evidence>
<keyword evidence="4" id="KW-0520">NAD</keyword>
<dbReference type="InterPro" id="IPR028161">
    <property type="entry name" value="Met8-like"/>
</dbReference>
<evidence type="ECO:0000256" key="3">
    <source>
        <dbReference type="ARBA" id="ARBA00023002"/>
    </source>
</evidence>
<sequence>MKPKSLLLAHQLRNKNVLVIGAGDVALTRLKKLIPTGCKITIIGPEINPQLKESYCSHCDSNTGIDDQWQLNGGVYRYIPEKFQDDYLSLYQDGANSNWALILVCIPDGTISKHIYSLAKTKFGQQQLINVADDKPMCDVYFGANWEDESLQILISSNGAGPRFTALLRDEIGQMLSELQLSKSVEKLQVLRSSVQSRARGPKATKFRMKWMSRCTEIFGVRNCHQMDINSLLNLFQEMYSKGTLEFPSDTISKYSI</sequence>
<name>A0A1Q2ZX68_ZYGRO</name>
<dbReference type="PANTHER" id="PTHR35330">
    <property type="entry name" value="SIROHEME BIOSYNTHESIS PROTEIN MET8"/>
    <property type="match status" value="1"/>
</dbReference>
<keyword evidence="3" id="KW-0560">Oxidoreductase</keyword>
<dbReference type="SUPFAM" id="SSF75615">
    <property type="entry name" value="Siroheme synthase middle domains-like"/>
    <property type="match status" value="1"/>
</dbReference>
<dbReference type="GO" id="GO:0043115">
    <property type="term" value="F:precorrin-2 dehydrogenase activity"/>
    <property type="evidence" value="ECO:0007669"/>
    <property type="project" value="UniProtKB-EC"/>
</dbReference>
<evidence type="ECO:0000259" key="7">
    <source>
        <dbReference type="Pfam" id="PF14824"/>
    </source>
</evidence>
<evidence type="ECO:0000313" key="9">
    <source>
        <dbReference type="EMBL" id="GAV52932.1"/>
    </source>
</evidence>
<protein>
    <recommendedName>
        <fullName evidence="2">precorrin-2 dehydrogenase</fullName>
        <ecNumber evidence="2">1.3.1.76</ecNumber>
    </recommendedName>
</protein>
<dbReference type="EC" id="1.3.1.76" evidence="2"/>
<dbReference type="Gene3D" id="3.30.160.110">
    <property type="entry name" value="Siroheme synthase, domain 2"/>
    <property type="match status" value="1"/>
</dbReference>
<proteinExistence type="predicted"/>
<dbReference type="PANTHER" id="PTHR35330:SF1">
    <property type="entry name" value="SIROHEME BIOSYNTHESIS PROTEIN MET8"/>
    <property type="match status" value="1"/>
</dbReference>